<keyword evidence="8" id="KW-0521">NADP</keyword>
<protein>
    <recommendedName>
        <fullName evidence="11">CMP/dCMP-type deaminase domain-containing protein</fullName>
    </recommendedName>
</protein>
<dbReference type="FunFam" id="3.40.140.10:FF:000025">
    <property type="entry name" value="Riboflavin biosynthesis protein RibD"/>
    <property type="match status" value="1"/>
</dbReference>
<feature type="domain" description="CMP/dCMP-type deaminase" evidence="11">
    <location>
        <begin position="30"/>
        <end position="152"/>
    </location>
</feature>
<keyword evidence="6" id="KW-0378">Hydrolase</keyword>
<dbReference type="SUPFAM" id="SSF53927">
    <property type="entry name" value="Cytidine deaminase-like"/>
    <property type="match status" value="1"/>
</dbReference>
<reference evidence="12" key="1">
    <citation type="journal article" date="2015" name="Nature">
        <title>Complex archaea that bridge the gap between prokaryotes and eukaryotes.</title>
        <authorList>
            <person name="Spang A."/>
            <person name="Saw J.H."/>
            <person name="Jorgensen S.L."/>
            <person name="Zaremba-Niedzwiedzka K."/>
            <person name="Martijn J."/>
            <person name="Lind A.E."/>
            <person name="van Eijk R."/>
            <person name="Schleper C."/>
            <person name="Guy L."/>
            <person name="Ettema T.J."/>
        </authorList>
    </citation>
    <scope>NUCLEOTIDE SEQUENCE</scope>
</reference>
<dbReference type="AlphaFoldDB" id="A0A0F9TRE5"/>
<dbReference type="GO" id="GO:0008835">
    <property type="term" value="F:diaminohydroxyphosphoribosylaminopyrimidine deaminase activity"/>
    <property type="evidence" value="ECO:0007669"/>
    <property type="project" value="InterPro"/>
</dbReference>
<evidence type="ECO:0000256" key="1">
    <source>
        <dbReference type="ARBA" id="ARBA00001947"/>
    </source>
</evidence>
<dbReference type="PANTHER" id="PTHR38011:SF7">
    <property type="entry name" value="2,5-DIAMINO-6-RIBOSYLAMINO-4(3H)-PYRIMIDINONE 5'-PHOSPHATE REDUCTASE"/>
    <property type="match status" value="1"/>
</dbReference>
<keyword evidence="4" id="KW-0686">Riboflavin biosynthesis</keyword>
<comment type="cofactor">
    <cofactor evidence="1">
        <name>Zn(2+)</name>
        <dbReference type="ChEBI" id="CHEBI:29105"/>
    </cofactor>
</comment>
<dbReference type="Pfam" id="PF01872">
    <property type="entry name" value="RibD_C"/>
    <property type="match status" value="1"/>
</dbReference>
<evidence type="ECO:0000256" key="5">
    <source>
        <dbReference type="ARBA" id="ARBA00022723"/>
    </source>
</evidence>
<dbReference type="GO" id="GO:0008270">
    <property type="term" value="F:zinc ion binding"/>
    <property type="evidence" value="ECO:0007669"/>
    <property type="project" value="InterPro"/>
</dbReference>
<dbReference type="PANTHER" id="PTHR38011">
    <property type="entry name" value="DIHYDROFOLATE REDUCTASE FAMILY PROTEIN (AFU_ORTHOLOGUE AFUA_8G06820)"/>
    <property type="match status" value="1"/>
</dbReference>
<dbReference type="InterPro" id="IPR024072">
    <property type="entry name" value="DHFR-like_dom_sf"/>
</dbReference>
<dbReference type="Gene3D" id="3.40.430.10">
    <property type="entry name" value="Dihydrofolate Reductase, subunit A"/>
    <property type="match status" value="1"/>
</dbReference>
<comment type="pathway">
    <text evidence="2">Cofactor biosynthesis; riboflavin biosynthesis; 5-amino-6-(D-ribitylamino)uracil from GTP: step 2/4.</text>
</comment>
<dbReference type="EMBL" id="LAZR01000208">
    <property type="protein sequence ID" value="KKN81894.1"/>
    <property type="molecule type" value="Genomic_DNA"/>
</dbReference>
<dbReference type="InterPro" id="IPR004794">
    <property type="entry name" value="Eubact_RibD"/>
</dbReference>
<comment type="caution">
    <text evidence="12">The sequence shown here is derived from an EMBL/GenBank/DDBJ whole genome shotgun (WGS) entry which is preliminary data.</text>
</comment>
<dbReference type="InterPro" id="IPR002734">
    <property type="entry name" value="RibDG_C"/>
</dbReference>
<dbReference type="NCBIfam" id="TIGR00227">
    <property type="entry name" value="ribD_Cterm"/>
    <property type="match status" value="1"/>
</dbReference>
<evidence type="ECO:0000256" key="8">
    <source>
        <dbReference type="ARBA" id="ARBA00022857"/>
    </source>
</evidence>
<dbReference type="CDD" id="cd01284">
    <property type="entry name" value="Riboflavin_deaminase-reductase"/>
    <property type="match status" value="1"/>
</dbReference>
<dbReference type="GO" id="GO:0050661">
    <property type="term" value="F:NADP binding"/>
    <property type="evidence" value="ECO:0007669"/>
    <property type="project" value="InterPro"/>
</dbReference>
<evidence type="ECO:0000259" key="11">
    <source>
        <dbReference type="PROSITE" id="PS51747"/>
    </source>
</evidence>
<dbReference type="InterPro" id="IPR050765">
    <property type="entry name" value="Riboflavin_Biosynth_HTPR"/>
</dbReference>
<proteinExistence type="predicted"/>
<dbReference type="InterPro" id="IPR002125">
    <property type="entry name" value="CMP_dCMP_dom"/>
</dbReference>
<dbReference type="Pfam" id="PF00383">
    <property type="entry name" value="dCMP_cyt_deam_1"/>
    <property type="match status" value="1"/>
</dbReference>
<name>A0A0F9TRE5_9ZZZZ</name>
<keyword evidence="10" id="KW-0511">Multifunctional enzyme</keyword>
<dbReference type="SUPFAM" id="SSF53597">
    <property type="entry name" value="Dihydrofolate reductase-like"/>
    <property type="match status" value="1"/>
</dbReference>
<evidence type="ECO:0000256" key="2">
    <source>
        <dbReference type="ARBA" id="ARBA00004882"/>
    </source>
</evidence>
<keyword evidence="5" id="KW-0479">Metal-binding</keyword>
<dbReference type="PROSITE" id="PS51747">
    <property type="entry name" value="CYT_DCMP_DEAMINASES_2"/>
    <property type="match status" value="1"/>
</dbReference>
<dbReference type="PIRSF" id="PIRSF006769">
    <property type="entry name" value="RibD"/>
    <property type="match status" value="1"/>
</dbReference>
<dbReference type="GO" id="GO:0008703">
    <property type="term" value="F:5-amino-6-(5-phosphoribosylamino)uracil reductase activity"/>
    <property type="evidence" value="ECO:0007669"/>
    <property type="project" value="InterPro"/>
</dbReference>
<dbReference type="PROSITE" id="PS00903">
    <property type="entry name" value="CYT_DCMP_DEAMINASES_1"/>
    <property type="match status" value="1"/>
</dbReference>
<dbReference type="InterPro" id="IPR016193">
    <property type="entry name" value="Cytidine_deaminase-like"/>
</dbReference>
<comment type="pathway">
    <text evidence="3">Cofactor biosynthesis; riboflavin biosynthesis; 5-amino-6-(D-ribitylamino)uracil from GTP: step 3/4.</text>
</comment>
<dbReference type="UniPathway" id="UPA00275">
    <property type="reaction ID" value="UER00401"/>
</dbReference>
<evidence type="ECO:0000256" key="10">
    <source>
        <dbReference type="ARBA" id="ARBA00023268"/>
    </source>
</evidence>
<evidence type="ECO:0000256" key="7">
    <source>
        <dbReference type="ARBA" id="ARBA00022833"/>
    </source>
</evidence>
<keyword evidence="9" id="KW-0560">Oxidoreductase</keyword>
<organism evidence="12">
    <name type="scientific">marine sediment metagenome</name>
    <dbReference type="NCBI Taxonomy" id="412755"/>
    <lineage>
        <taxon>unclassified sequences</taxon>
        <taxon>metagenomes</taxon>
        <taxon>ecological metagenomes</taxon>
    </lineage>
</organism>
<gene>
    <name evidence="12" type="ORF">LCGC14_0314620</name>
</gene>
<evidence type="ECO:0000256" key="3">
    <source>
        <dbReference type="ARBA" id="ARBA00004910"/>
    </source>
</evidence>
<keyword evidence="7" id="KW-0862">Zinc</keyword>
<dbReference type="InterPro" id="IPR011549">
    <property type="entry name" value="RibD_C"/>
</dbReference>
<evidence type="ECO:0000313" key="12">
    <source>
        <dbReference type="EMBL" id="KKN81894.1"/>
    </source>
</evidence>
<dbReference type="InterPro" id="IPR016192">
    <property type="entry name" value="APOBEC/CMP_deaminase_Zn-bd"/>
</dbReference>
<accession>A0A0F9TRE5</accession>
<evidence type="ECO:0000256" key="6">
    <source>
        <dbReference type="ARBA" id="ARBA00022801"/>
    </source>
</evidence>
<evidence type="ECO:0000256" key="9">
    <source>
        <dbReference type="ARBA" id="ARBA00023002"/>
    </source>
</evidence>
<dbReference type="Gene3D" id="3.40.140.10">
    <property type="entry name" value="Cytidine Deaminase, domain 2"/>
    <property type="match status" value="1"/>
</dbReference>
<evidence type="ECO:0000256" key="4">
    <source>
        <dbReference type="ARBA" id="ARBA00022619"/>
    </source>
</evidence>
<sequence length="395" mass="43152">MLLRYFLSAIIEHLFNAIGITMQSQTTFTDHDEIYMARAIELAKKGRFTTTPNPNVGCVLVKNNQIIGEGFHQLAGQGHAEVNALAIAGNNAQGATAYVTLEPCSHYGRTPPCAEGLKKAGVVKVIAAMVDTNPQVAGKGLKILSDAGIEVAYGLLESQARALNVGFFKRMEQGLPYVTCKMAASIDGKTALKNGQSKWITSPAARQDVQLYRAKSCAILTGADTVLVDDAKLNVRLSELPCTLPTNLPLRQPVRVIIDSQNRLTPNLALFKIQSDVIIFTTKVDKSLQWPHFVKHIEVSESNGKVDLQAVLEMLGQLEFNNVWLEAGATLAGKMTELDLIDEFVFYLAPKLMGHDAKSLVNFPELTSMQNTVDLTFNECARIGDDLRITALKTH</sequence>
<dbReference type="NCBIfam" id="TIGR00326">
    <property type="entry name" value="eubact_ribD"/>
    <property type="match status" value="1"/>
</dbReference>
<dbReference type="GO" id="GO:0009231">
    <property type="term" value="P:riboflavin biosynthetic process"/>
    <property type="evidence" value="ECO:0007669"/>
    <property type="project" value="UniProtKB-UniPathway"/>
</dbReference>